<keyword evidence="4" id="KW-1185">Reference proteome</keyword>
<organism evidence="3 4">
    <name type="scientific">Umezawaea endophytica</name>
    <dbReference type="NCBI Taxonomy" id="1654476"/>
    <lineage>
        <taxon>Bacteria</taxon>
        <taxon>Bacillati</taxon>
        <taxon>Actinomycetota</taxon>
        <taxon>Actinomycetes</taxon>
        <taxon>Pseudonocardiales</taxon>
        <taxon>Pseudonocardiaceae</taxon>
        <taxon>Umezawaea</taxon>
    </lineage>
</organism>
<feature type="compositionally biased region" description="Basic and acidic residues" evidence="1">
    <location>
        <begin position="201"/>
        <end position="212"/>
    </location>
</feature>
<keyword evidence="2" id="KW-0812">Transmembrane</keyword>
<reference evidence="3" key="1">
    <citation type="submission" date="2022-08" db="EMBL/GenBank/DDBJ databases">
        <authorList>
            <person name="Tistechok S."/>
            <person name="Samborskyy M."/>
            <person name="Roman I."/>
        </authorList>
    </citation>
    <scope>NUCLEOTIDE SEQUENCE</scope>
    <source>
        <strain evidence="3">DSM 103496</strain>
    </source>
</reference>
<evidence type="ECO:0000256" key="1">
    <source>
        <dbReference type="SAM" id="MobiDB-lite"/>
    </source>
</evidence>
<evidence type="ECO:0000313" key="3">
    <source>
        <dbReference type="EMBL" id="MCS7480247.1"/>
    </source>
</evidence>
<feature type="region of interest" description="Disordered" evidence="1">
    <location>
        <begin position="192"/>
        <end position="212"/>
    </location>
</feature>
<protein>
    <submittedName>
        <fullName evidence="3">Uncharacterized protein</fullName>
    </submittedName>
</protein>
<gene>
    <name evidence="3" type="ORF">NZH93_25615</name>
</gene>
<name>A0A9X2VQC7_9PSEU</name>
<sequence>MWLHVVSSVGWMSQALALFALTTYALGSNGTSRTGAFEMAKVIDADVLRFMATTSAFTGFMLSALTSWGYFRHWWVLVKFAITLAQLYAGIFVLSPNLDLGENGNPTMTRAGSLLMASALAVQAWLSVAKPGKRTPWTPPGRFPTAPGWVTGICVVIPLIDYLLFHGIPALSLLVAIAYPMWRRWKVTPRQSATTTRPRRLREENDLTHHQN</sequence>
<feature type="transmembrane region" description="Helical" evidence="2">
    <location>
        <begin position="6"/>
        <end position="26"/>
    </location>
</feature>
<keyword evidence="2" id="KW-1133">Transmembrane helix</keyword>
<keyword evidence="2" id="KW-0472">Membrane</keyword>
<feature type="transmembrane region" description="Helical" evidence="2">
    <location>
        <begin position="74"/>
        <end position="95"/>
    </location>
</feature>
<accession>A0A9X2VQC7</accession>
<dbReference type="Proteomes" id="UP001141259">
    <property type="component" value="Unassembled WGS sequence"/>
</dbReference>
<comment type="caution">
    <text evidence="3">The sequence shown here is derived from an EMBL/GenBank/DDBJ whole genome shotgun (WGS) entry which is preliminary data.</text>
</comment>
<feature type="transmembrane region" description="Helical" evidence="2">
    <location>
        <begin position="47"/>
        <end position="68"/>
    </location>
</feature>
<dbReference type="RefSeq" id="WP_259625745.1">
    <property type="nucleotide sequence ID" value="NZ_JANYMP010000013.1"/>
</dbReference>
<dbReference type="AlphaFoldDB" id="A0A9X2VQC7"/>
<evidence type="ECO:0000256" key="2">
    <source>
        <dbReference type="SAM" id="Phobius"/>
    </source>
</evidence>
<feature type="transmembrane region" description="Helical" evidence="2">
    <location>
        <begin position="149"/>
        <end position="182"/>
    </location>
</feature>
<dbReference type="EMBL" id="JANYMP010000013">
    <property type="protein sequence ID" value="MCS7480247.1"/>
    <property type="molecule type" value="Genomic_DNA"/>
</dbReference>
<evidence type="ECO:0000313" key="4">
    <source>
        <dbReference type="Proteomes" id="UP001141259"/>
    </source>
</evidence>
<proteinExistence type="predicted"/>